<gene>
    <name evidence="1" type="ORF">GCM10019071_25310</name>
</gene>
<dbReference type="Proteomes" id="UP000628109">
    <property type="component" value="Unassembled WGS sequence"/>
</dbReference>
<keyword evidence="2" id="KW-1185">Reference proteome</keyword>
<proteinExistence type="predicted"/>
<name>A0ABQ1EZ59_SPHSA</name>
<sequence>MMVVSVQIWPGGDESSRFEIGRMEVSNMSNLAEFSDYHAHVIQQSALGLDVNAIDRIVRVKGHPRREGAWALVKRVLDRLHG</sequence>
<evidence type="ECO:0000313" key="1">
    <source>
        <dbReference type="EMBL" id="GFZ93971.1"/>
    </source>
</evidence>
<evidence type="ECO:0000313" key="2">
    <source>
        <dbReference type="Proteomes" id="UP000628109"/>
    </source>
</evidence>
<comment type="caution">
    <text evidence="1">The sequence shown here is derived from an EMBL/GenBank/DDBJ whole genome shotgun (WGS) entry which is preliminary data.</text>
</comment>
<dbReference type="RefSeq" id="WP_130030039.1">
    <property type="nucleotide sequence ID" value="NZ_BMDU01000005.1"/>
</dbReference>
<reference evidence="2" key="1">
    <citation type="journal article" date="2019" name="Int. J. Syst. Evol. Microbiol.">
        <title>The Global Catalogue of Microorganisms (GCM) 10K type strain sequencing project: providing services to taxonomists for standard genome sequencing and annotation.</title>
        <authorList>
            <consortium name="The Broad Institute Genomics Platform"/>
            <consortium name="The Broad Institute Genome Sequencing Center for Infectious Disease"/>
            <person name="Wu L."/>
            <person name="Ma J."/>
        </authorList>
    </citation>
    <scope>NUCLEOTIDE SEQUENCE [LARGE SCALE GENOMIC DNA]</scope>
    <source>
        <strain evidence="2">CCM 7327</strain>
    </source>
</reference>
<accession>A0ABQ1EZ59</accession>
<protein>
    <submittedName>
        <fullName evidence="1">Uncharacterized protein</fullName>
    </submittedName>
</protein>
<organism evidence="1 2">
    <name type="scientific">Sphingobium fuliginis (strain ATCC 27551)</name>
    <dbReference type="NCBI Taxonomy" id="336203"/>
    <lineage>
        <taxon>Bacteria</taxon>
        <taxon>Pseudomonadati</taxon>
        <taxon>Pseudomonadota</taxon>
        <taxon>Alphaproteobacteria</taxon>
        <taxon>Sphingomonadales</taxon>
        <taxon>Sphingomonadaceae</taxon>
        <taxon>Sphingobium</taxon>
    </lineage>
</organism>
<dbReference type="EMBL" id="BMDU01000005">
    <property type="protein sequence ID" value="GFZ93971.1"/>
    <property type="molecule type" value="Genomic_DNA"/>
</dbReference>